<organism evidence="2">
    <name type="scientific">Solanum lycopersicum</name>
    <name type="common">Tomato</name>
    <name type="synonym">Lycopersicon esculentum</name>
    <dbReference type="NCBI Taxonomy" id="4081"/>
    <lineage>
        <taxon>Eukaryota</taxon>
        <taxon>Viridiplantae</taxon>
        <taxon>Streptophyta</taxon>
        <taxon>Embryophyta</taxon>
        <taxon>Tracheophyta</taxon>
        <taxon>Spermatophyta</taxon>
        <taxon>Magnoliopsida</taxon>
        <taxon>eudicotyledons</taxon>
        <taxon>Gunneridae</taxon>
        <taxon>Pentapetalae</taxon>
        <taxon>asterids</taxon>
        <taxon>lamiids</taxon>
        <taxon>Solanales</taxon>
        <taxon>Solanaceae</taxon>
        <taxon>Solanoideae</taxon>
        <taxon>Solaneae</taxon>
        <taxon>Solanum</taxon>
        <taxon>Solanum subgen. Lycopersicon</taxon>
    </lineage>
</organism>
<proteinExistence type="predicted"/>
<accession>A0A3Q7HCA6</accession>
<dbReference type="Gramene" id="Solyc07g043133.1.1">
    <property type="protein sequence ID" value="Solyc07g043133.1.1"/>
    <property type="gene ID" value="Solyc07g043133.1"/>
</dbReference>
<evidence type="ECO:0000313" key="2">
    <source>
        <dbReference type="EnsemblPlants" id="Solyc07g043133.1.1"/>
    </source>
</evidence>
<sequence length="106" mass="12363">MSRGIVKRTRDNNRIIVCNVDFVCLLFALPPPQWIVDTRRFLILLEYSRERQANQQAFSSVLALKEVAKRLPLVFFTQILRRCPNQQPPNANVSPRNNIEFDPVIQ</sequence>
<dbReference type="EnsemblPlants" id="Solyc07g043133.1.1">
    <property type="protein sequence ID" value="Solyc07g043133.1.1"/>
    <property type="gene ID" value="Solyc07g043133.1"/>
</dbReference>
<evidence type="ECO:0000256" key="1">
    <source>
        <dbReference type="SAM" id="MobiDB-lite"/>
    </source>
</evidence>
<keyword evidence="3" id="KW-1185">Reference proteome</keyword>
<dbReference type="InParanoid" id="A0A3Q7HCA6"/>
<feature type="region of interest" description="Disordered" evidence="1">
    <location>
        <begin position="86"/>
        <end position="106"/>
    </location>
</feature>
<feature type="compositionally biased region" description="Polar residues" evidence="1">
    <location>
        <begin position="86"/>
        <end position="97"/>
    </location>
</feature>
<reference evidence="2" key="2">
    <citation type="submission" date="2019-01" db="UniProtKB">
        <authorList>
            <consortium name="EnsemblPlants"/>
        </authorList>
    </citation>
    <scope>IDENTIFICATION</scope>
    <source>
        <strain evidence="2">cv. Heinz 1706</strain>
    </source>
</reference>
<evidence type="ECO:0000313" key="3">
    <source>
        <dbReference type="Proteomes" id="UP000004994"/>
    </source>
</evidence>
<reference evidence="2" key="1">
    <citation type="journal article" date="2012" name="Nature">
        <title>The tomato genome sequence provides insights into fleshy fruit evolution.</title>
        <authorList>
            <consortium name="Tomato Genome Consortium"/>
        </authorList>
    </citation>
    <scope>NUCLEOTIDE SEQUENCE [LARGE SCALE GENOMIC DNA]</scope>
    <source>
        <strain evidence="2">cv. Heinz 1706</strain>
    </source>
</reference>
<dbReference type="Proteomes" id="UP000004994">
    <property type="component" value="Chromosome 7"/>
</dbReference>
<name>A0A3Q7HCA6_SOLLC</name>
<protein>
    <submittedName>
        <fullName evidence="2">Uncharacterized protein</fullName>
    </submittedName>
</protein>
<dbReference type="AlphaFoldDB" id="A0A3Q7HCA6"/>